<evidence type="ECO:0000313" key="3">
    <source>
        <dbReference type="EMBL" id="EIC20808.1"/>
    </source>
</evidence>
<dbReference type="AlphaFoldDB" id="H8Z709"/>
<dbReference type="Pfam" id="PF18932">
    <property type="entry name" value="DUF5681"/>
    <property type="match status" value="1"/>
</dbReference>
<dbReference type="InterPro" id="IPR043736">
    <property type="entry name" value="DUF5681"/>
</dbReference>
<protein>
    <recommendedName>
        <fullName evidence="2">DUF5681 domain-containing protein</fullName>
    </recommendedName>
</protein>
<proteinExistence type="predicted"/>
<dbReference type="STRING" id="631362.Thi970DRAFT_04471"/>
<feature type="region of interest" description="Disordered" evidence="1">
    <location>
        <begin position="1"/>
        <end position="32"/>
    </location>
</feature>
<organism evidence="3 4">
    <name type="scientific">Thiorhodovibrio frisius</name>
    <dbReference type="NCBI Taxonomy" id="631362"/>
    <lineage>
        <taxon>Bacteria</taxon>
        <taxon>Pseudomonadati</taxon>
        <taxon>Pseudomonadota</taxon>
        <taxon>Gammaproteobacteria</taxon>
        <taxon>Chromatiales</taxon>
        <taxon>Chromatiaceae</taxon>
        <taxon>Thiorhodovibrio</taxon>
    </lineage>
</organism>
<dbReference type="EMBL" id="JH603170">
    <property type="protein sequence ID" value="EIC20808.1"/>
    <property type="molecule type" value="Genomic_DNA"/>
</dbReference>
<evidence type="ECO:0000313" key="4">
    <source>
        <dbReference type="Proteomes" id="UP000002964"/>
    </source>
</evidence>
<reference evidence="3 4" key="2">
    <citation type="submission" date="2011-11" db="EMBL/GenBank/DDBJ databases">
        <authorList>
            <consortium name="US DOE Joint Genome Institute"/>
            <person name="Lucas S."/>
            <person name="Han J."/>
            <person name="Lapidus A."/>
            <person name="Cheng J.-F."/>
            <person name="Goodwin L."/>
            <person name="Pitluck S."/>
            <person name="Peters L."/>
            <person name="Ovchinnikova G."/>
            <person name="Zhang X."/>
            <person name="Detter J.C."/>
            <person name="Han C."/>
            <person name="Tapia R."/>
            <person name="Land M."/>
            <person name="Hauser L."/>
            <person name="Kyrpides N."/>
            <person name="Ivanova N."/>
            <person name="Pagani I."/>
            <person name="Vogl K."/>
            <person name="Liu Z."/>
            <person name="Overmann J."/>
            <person name="Frigaard N.-U."/>
            <person name="Bryant D."/>
            <person name="Woyke T."/>
        </authorList>
    </citation>
    <scope>NUCLEOTIDE SEQUENCE [LARGE SCALE GENOMIC DNA]</scope>
    <source>
        <strain evidence="3 4">970</strain>
    </source>
</reference>
<name>H8Z709_9GAMM</name>
<dbReference type="RefSeq" id="WP_009151211.1">
    <property type="nucleotide sequence ID" value="NZ_CP121471.1"/>
</dbReference>
<dbReference type="eggNOG" id="ENOG503307M">
    <property type="taxonomic scope" value="Bacteria"/>
</dbReference>
<evidence type="ECO:0000256" key="1">
    <source>
        <dbReference type="SAM" id="MobiDB-lite"/>
    </source>
</evidence>
<sequence length="160" mass="16906">MATTRDPKGRFRAGTSGNKAGRPPGSGSSPGVLLRREIAKHGPVLLKKMLASAKDGDMDALTWLLDRVIPKLRAEPAPVHVDLTGAAQEISTRLLTAVSDGSIAPETATELLTLVRETTATDTTAPPDLTVLDRMFDDAVAKAQADRDALRAERGQEGIA</sequence>
<gene>
    <name evidence="3" type="ORF">Thi970DRAFT_04471</name>
</gene>
<dbReference type="Proteomes" id="UP000002964">
    <property type="component" value="Unassembled WGS sequence"/>
</dbReference>
<evidence type="ECO:0000259" key="2">
    <source>
        <dbReference type="Pfam" id="PF18932"/>
    </source>
</evidence>
<dbReference type="HOGENOM" id="CLU_1601958_0_0_6"/>
<keyword evidence="4" id="KW-1185">Reference proteome</keyword>
<feature type="domain" description="DUF5681" evidence="2">
    <location>
        <begin position="8"/>
        <end position="70"/>
    </location>
</feature>
<reference evidence="4" key="1">
    <citation type="submission" date="2011-06" db="EMBL/GenBank/DDBJ databases">
        <authorList>
            <consortium name="US DOE Joint Genome Institute (JGI-PGF)"/>
            <person name="Lucas S."/>
            <person name="Han J."/>
            <person name="Lapidus A."/>
            <person name="Cheng J.-F."/>
            <person name="Goodwin L."/>
            <person name="Pitluck S."/>
            <person name="Peters L."/>
            <person name="Land M.L."/>
            <person name="Hauser L."/>
            <person name="Vogl K."/>
            <person name="Liu Z."/>
            <person name="Overmann J."/>
            <person name="Frigaard N.-U."/>
            <person name="Bryant D.A."/>
            <person name="Woyke T.J."/>
        </authorList>
    </citation>
    <scope>NUCLEOTIDE SEQUENCE [LARGE SCALE GENOMIC DNA]</scope>
    <source>
        <strain evidence="4">970</strain>
    </source>
</reference>
<dbReference type="OrthoDB" id="4774002at2"/>
<accession>H8Z709</accession>